<organism evidence="1 2">
    <name type="scientific">Pseudoalteromonas ruthenica</name>
    <dbReference type="NCBI Taxonomy" id="151081"/>
    <lineage>
        <taxon>Bacteria</taxon>
        <taxon>Pseudomonadati</taxon>
        <taxon>Pseudomonadota</taxon>
        <taxon>Gammaproteobacteria</taxon>
        <taxon>Alteromonadales</taxon>
        <taxon>Pseudoalteromonadaceae</taxon>
        <taxon>Pseudoalteromonas</taxon>
    </lineage>
</organism>
<protein>
    <recommendedName>
        <fullName evidence="3">DUF547 domain-containing protein</fullName>
    </recommendedName>
</protein>
<dbReference type="EMBL" id="PNCG01000487">
    <property type="protein sequence ID" value="TMP76912.1"/>
    <property type="molecule type" value="Genomic_DNA"/>
</dbReference>
<accession>A0A5S3YN47</accession>
<evidence type="ECO:0000313" key="2">
    <source>
        <dbReference type="Proteomes" id="UP000305874"/>
    </source>
</evidence>
<dbReference type="RefSeq" id="WP_212751019.1">
    <property type="nucleotide sequence ID" value="NZ_PNCG01000487.1"/>
</dbReference>
<dbReference type="AlphaFoldDB" id="A0A5S3YN47"/>
<dbReference type="Proteomes" id="UP000305874">
    <property type="component" value="Unassembled WGS sequence"/>
</dbReference>
<feature type="non-terminal residue" evidence="1">
    <location>
        <position position="98"/>
    </location>
</feature>
<reference evidence="2" key="2">
    <citation type="submission" date="2019-06" db="EMBL/GenBank/DDBJ databases">
        <title>Co-occurence of chitin degradation, pigmentation and bioactivity in marine Pseudoalteromonas.</title>
        <authorList>
            <person name="Sonnenschein E.C."/>
            <person name="Bech P.K."/>
        </authorList>
    </citation>
    <scope>NUCLEOTIDE SEQUENCE [LARGE SCALE GENOMIC DNA]</scope>
    <source>
        <strain evidence="2">S2897</strain>
    </source>
</reference>
<gene>
    <name evidence="1" type="ORF">CWC05_21125</name>
</gene>
<comment type="caution">
    <text evidence="1">The sequence shown here is derived from an EMBL/GenBank/DDBJ whole genome shotgun (WGS) entry which is preliminary data.</text>
</comment>
<evidence type="ECO:0008006" key="3">
    <source>
        <dbReference type="Google" id="ProtNLM"/>
    </source>
</evidence>
<reference evidence="1 2" key="1">
    <citation type="submission" date="2017-12" db="EMBL/GenBank/DDBJ databases">
        <authorList>
            <person name="Paulsen S."/>
            <person name="Gram L.K."/>
        </authorList>
    </citation>
    <scope>NUCLEOTIDE SEQUENCE [LARGE SCALE GENOMIC DNA]</scope>
    <source>
        <strain evidence="1 2">S2897</strain>
    </source>
</reference>
<proteinExistence type="predicted"/>
<evidence type="ECO:0000313" key="1">
    <source>
        <dbReference type="EMBL" id="TMP76912.1"/>
    </source>
</evidence>
<sequence>MAALLVAGFAQAQSKYEGAMAKGLDQMKEAKTAEDMAAVSAFFERVADAEKDKWLSYYFAAHANIVSVWMNHKLDKDKLSIKSKDLIAKAEALEPNNS</sequence>
<name>A0A5S3YN47_9GAMM</name>